<feature type="transmembrane region" description="Helical" evidence="9">
    <location>
        <begin position="25"/>
        <end position="54"/>
    </location>
</feature>
<reference evidence="11 12" key="1">
    <citation type="submission" date="2018-06" db="EMBL/GenBank/DDBJ databases">
        <title>Genomic Encyclopedia of Type Strains, Phase III (KMG-III): the genomes of soil and plant-associated and newly described type strains.</title>
        <authorList>
            <person name="Whitman W."/>
        </authorList>
    </citation>
    <scope>NUCLEOTIDE SEQUENCE [LARGE SCALE GENOMIC DNA]</scope>
    <source>
        <strain evidence="11 12">CECT 9025</strain>
    </source>
</reference>
<evidence type="ECO:0000256" key="2">
    <source>
        <dbReference type="ARBA" id="ARBA00010065"/>
    </source>
</evidence>
<dbReference type="Pfam" id="PF20154">
    <property type="entry name" value="LNT_N"/>
    <property type="match status" value="1"/>
</dbReference>
<dbReference type="HAMAP" id="MF_01148">
    <property type="entry name" value="Lnt"/>
    <property type="match status" value="1"/>
</dbReference>
<gene>
    <name evidence="9" type="primary">lnt</name>
    <name evidence="11" type="ORF">DFP88_103431</name>
</gene>
<dbReference type="InterPro" id="IPR036526">
    <property type="entry name" value="C-N_Hydrolase_sf"/>
</dbReference>
<dbReference type="Pfam" id="PF00795">
    <property type="entry name" value="CN_hydrolase"/>
    <property type="match status" value="1"/>
</dbReference>
<feature type="transmembrane region" description="Helical" evidence="9">
    <location>
        <begin position="66"/>
        <end position="86"/>
    </location>
</feature>
<feature type="transmembrane region" description="Helical" evidence="9">
    <location>
        <begin position="192"/>
        <end position="208"/>
    </location>
</feature>
<dbReference type="SUPFAM" id="SSF56317">
    <property type="entry name" value="Carbon-nitrogen hydrolase"/>
    <property type="match status" value="1"/>
</dbReference>
<dbReference type="GO" id="GO:0005886">
    <property type="term" value="C:plasma membrane"/>
    <property type="evidence" value="ECO:0007669"/>
    <property type="project" value="UniProtKB-SubCell"/>
</dbReference>
<dbReference type="GO" id="GO:0042158">
    <property type="term" value="P:lipoprotein biosynthetic process"/>
    <property type="evidence" value="ECO:0007669"/>
    <property type="project" value="UniProtKB-UniRule"/>
</dbReference>
<dbReference type="Gene3D" id="3.60.110.10">
    <property type="entry name" value="Carbon-nitrogen hydrolase"/>
    <property type="match status" value="1"/>
</dbReference>
<evidence type="ECO:0000256" key="3">
    <source>
        <dbReference type="ARBA" id="ARBA00022475"/>
    </source>
</evidence>
<comment type="similarity">
    <text evidence="2 9">Belongs to the CN hydrolase family. Apolipoprotein N-acyltransferase subfamily.</text>
</comment>
<comment type="pathway">
    <text evidence="9">Protein modification; lipoprotein biosynthesis (N-acyl transfer).</text>
</comment>
<protein>
    <recommendedName>
        <fullName evidence="9">Apolipoprotein N-acyltransferase</fullName>
        <shortName evidence="9">ALP N-acyltransferase</shortName>
        <ecNumber evidence="9">2.3.1.269</ecNumber>
    </recommendedName>
</protein>
<dbReference type="PROSITE" id="PS50263">
    <property type="entry name" value="CN_HYDROLASE"/>
    <property type="match status" value="1"/>
</dbReference>
<accession>A0A318SW40</accession>
<feature type="transmembrane region" description="Helical" evidence="9">
    <location>
        <begin position="165"/>
        <end position="185"/>
    </location>
</feature>
<keyword evidence="11" id="KW-0449">Lipoprotein</keyword>
<feature type="transmembrane region" description="Helical" evidence="9">
    <location>
        <begin position="127"/>
        <end position="145"/>
    </location>
</feature>
<evidence type="ECO:0000256" key="1">
    <source>
        <dbReference type="ARBA" id="ARBA00004651"/>
    </source>
</evidence>
<comment type="caution">
    <text evidence="11">The sequence shown here is derived from an EMBL/GenBank/DDBJ whole genome shotgun (WGS) entry which is preliminary data.</text>
</comment>
<dbReference type="Proteomes" id="UP000248311">
    <property type="component" value="Unassembled WGS sequence"/>
</dbReference>
<evidence type="ECO:0000256" key="5">
    <source>
        <dbReference type="ARBA" id="ARBA00022692"/>
    </source>
</evidence>
<dbReference type="GO" id="GO:0016410">
    <property type="term" value="F:N-acyltransferase activity"/>
    <property type="evidence" value="ECO:0007669"/>
    <property type="project" value="UniProtKB-UniRule"/>
</dbReference>
<evidence type="ECO:0000256" key="8">
    <source>
        <dbReference type="ARBA" id="ARBA00023315"/>
    </source>
</evidence>
<dbReference type="InterPro" id="IPR045378">
    <property type="entry name" value="LNT_N"/>
</dbReference>
<feature type="transmembrane region" description="Helical" evidence="9">
    <location>
        <begin position="481"/>
        <end position="500"/>
    </location>
</feature>
<dbReference type="NCBIfam" id="TIGR00546">
    <property type="entry name" value="lnt"/>
    <property type="match status" value="1"/>
</dbReference>
<evidence type="ECO:0000313" key="12">
    <source>
        <dbReference type="Proteomes" id="UP000248311"/>
    </source>
</evidence>
<dbReference type="UniPathway" id="UPA00666"/>
<keyword evidence="12" id="KW-1185">Reference proteome</keyword>
<evidence type="ECO:0000256" key="6">
    <source>
        <dbReference type="ARBA" id="ARBA00022989"/>
    </source>
</evidence>
<evidence type="ECO:0000256" key="4">
    <source>
        <dbReference type="ARBA" id="ARBA00022679"/>
    </source>
</evidence>
<dbReference type="OrthoDB" id="9804277at2"/>
<dbReference type="PANTHER" id="PTHR38686:SF1">
    <property type="entry name" value="APOLIPOPROTEIN N-ACYLTRANSFERASE"/>
    <property type="match status" value="1"/>
</dbReference>
<keyword evidence="4 9" id="KW-0808">Transferase</keyword>
<comment type="catalytic activity">
    <reaction evidence="9">
        <text>N-terminal S-1,2-diacyl-sn-glyceryl-L-cysteinyl-[lipoprotein] + a glycerophospholipid = N-acyl-S-1,2-diacyl-sn-glyceryl-L-cysteinyl-[lipoprotein] + a 2-acyl-sn-glycero-3-phospholipid + H(+)</text>
        <dbReference type="Rhea" id="RHEA:48228"/>
        <dbReference type="Rhea" id="RHEA-COMP:14681"/>
        <dbReference type="Rhea" id="RHEA-COMP:14684"/>
        <dbReference type="ChEBI" id="CHEBI:15378"/>
        <dbReference type="ChEBI" id="CHEBI:136912"/>
        <dbReference type="ChEBI" id="CHEBI:140656"/>
        <dbReference type="ChEBI" id="CHEBI:140657"/>
        <dbReference type="ChEBI" id="CHEBI:140660"/>
        <dbReference type="EC" id="2.3.1.269"/>
    </reaction>
</comment>
<dbReference type="RefSeq" id="WP_110814601.1">
    <property type="nucleotide sequence ID" value="NZ_QJTE01000003.1"/>
</dbReference>
<evidence type="ECO:0000313" key="11">
    <source>
        <dbReference type="EMBL" id="PYE84067.1"/>
    </source>
</evidence>
<comment type="subcellular location">
    <subcellularLocation>
        <location evidence="1 9">Cell membrane</location>
        <topology evidence="1 9">Multi-pass membrane protein</topology>
    </subcellularLocation>
</comment>
<dbReference type="InterPro" id="IPR004563">
    <property type="entry name" value="Apolipo_AcylTrfase"/>
</dbReference>
<keyword evidence="7 9" id="KW-0472">Membrane</keyword>
<dbReference type="CDD" id="cd07571">
    <property type="entry name" value="ALP_N-acyl_transferase"/>
    <property type="match status" value="1"/>
</dbReference>
<dbReference type="PANTHER" id="PTHR38686">
    <property type="entry name" value="APOLIPOPROTEIN N-ACYLTRANSFERASE"/>
    <property type="match status" value="1"/>
</dbReference>
<feature type="transmembrane region" description="Helical" evidence="9">
    <location>
        <begin position="98"/>
        <end position="120"/>
    </location>
</feature>
<evidence type="ECO:0000256" key="9">
    <source>
        <dbReference type="HAMAP-Rule" id="MF_01148"/>
    </source>
</evidence>
<feature type="domain" description="CN hydrolase" evidence="10">
    <location>
        <begin position="226"/>
        <end position="471"/>
    </location>
</feature>
<keyword evidence="3 9" id="KW-1003">Cell membrane</keyword>
<organism evidence="11 12">
    <name type="scientific">Pseudoroseicyclus aestuarii</name>
    <dbReference type="NCBI Taxonomy" id="1795041"/>
    <lineage>
        <taxon>Bacteria</taxon>
        <taxon>Pseudomonadati</taxon>
        <taxon>Pseudomonadota</taxon>
        <taxon>Alphaproteobacteria</taxon>
        <taxon>Rhodobacterales</taxon>
        <taxon>Paracoccaceae</taxon>
        <taxon>Pseudoroseicyclus</taxon>
    </lineage>
</organism>
<sequence>MTPIPRSHDDLALARLLARRGARPAAAAALGALAALGLAPLGWWWITLPALALALRLPAAQSRRAAFLHGWALGFGWFGLSLSWIVEPFFVDIARDGWMAPFALVLLPGGMALYWGAALALGWRRRIWALVAAWCLAEMLRSWLFSGFPWSLPGHIWIDTPLAQLSALGGPFLLTALTLGLAAVIARVGPRPWLALPALAMAGGWIVLDPGPAPAPRPEAPLVRLVQPNQAQALKSDPAMAQIFFDGLLALSAGAPGDPRPDLIVWPEVAIPWPLDVAGGLLEETAQAVGGVPVALGLQRREGARWYNSLAVLDARGRPADIYDKSHLVPFGEFVPFGDIMARFGIYGLAASEGGGYSAGQGLRPVAVPGIGTALPLICYEGIFAGEVSAGAARGAVRPRMLMLVTNDAWFGTLSGPYQHFAQARLRAIEMGLPMVRVGNTGISAMIDGRGRVLARLDLGHEGALDAALPPALGVTPFARFGSWPMALLLCAAFIAALPVRRAAIDPAALRA</sequence>
<dbReference type="AlphaFoldDB" id="A0A318SW40"/>
<keyword evidence="8 9" id="KW-0012">Acyltransferase</keyword>
<name>A0A318SW40_9RHOB</name>
<keyword evidence="6 9" id="KW-1133">Transmembrane helix</keyword>
<evidence type="ECO:0000256" key="7">
    <source>
        <dbReference type="ARBA" id="ARBA00023136"/>
    </source>
</evidence>
<comment type="function">
    <text evidence="9">Catalyzes the phospholipid dependent N-acylation of the N-terminal cysteine of apolipoprotein, the last step in lipoprotein maturation.</text>
</comment>
<evidence type="ECO:0000259" key="10">
    <source>
        <dbReference type="PROSITE" id="PS50263"/>
    </source>
</evidence>
<dbReference type="EC" id="2.3.1.269" evidence="9"/>
<dbReference type="InterPro" id="IPR003010">
    <property type="entry name" value="C-N_Hydrolase"/>
</dbReference>
<proteinExistence type="inferred from homology"/>
<keyword evidence="5 9" id="KW-0812">Transmembrane</keyword>
<dbReference type="EMBL" id="QJTE01000003">
    <property type="protein sequence ID" value="PYE84067.1"/>
    <property type="molecule type" value="Genomic_DNA"/>
</dbReference>